<accession>A0ABT3CZ32</accession>
<dbReference type="Proteomes" id="UP001300692">
    <property type="component" value="Unassembled WGS sequence"/>
</dbReference>
<evidence type="ECO:0000256" key="1">
    <source>
        <dbReference type="ARBA" id="ARBA00006484"/>
    </source>
</evidence>
<keyword evidence="2" id="KW-0560">Oxidoreductase</keyword>
<organism evidence="3 4">
    <name type="scientific">Reichenbachiella ulvae</name>
    <dbReference type="NCBI Taxonomy" id="2980104"/>
    <lineage>
        <taxon>Bacteria</taxon>
        <taxon>Pseudomonadati</taxon>
        <taxon>Bacteroidota</taxon>
        <taxon>Cytophagia</taxon>
        <taxon>Cytophagales</taxon>
        <taxon>Reichenbachiellaceae</taxon>
        <taxon>Reichenbachiella</taxon>
    </lineage>
</organism>
<dbReference type="PRINTS" id="PR00081">
    <property type="entry name" value="GDHRDH"/>
</dbReference>
<reference evidence="3 4" key="1">
    <citation type="submission" date="2022-10" db="EMBL/GenBank/DDBJ databases">
        <title>Comparative genomics and taxonomic characterization of three novel marine species of genus Reichenbachiella exhibiting antioxidant and polysaccharide degradation activities.</title>
        <authorList>
            <person name="Muhammad N."/>
            <person name="Lee Y.-J."/>
            <person name="Ko J."/>
            <person name="Kim S.-G."/>
        </authorList>
    </citation>
    <scope>NUCLEOTIDE SEQUENCE [LARGE SCALE GENOMIC DNA]</scope>
    <source>
        <strain evidence="3 4">ABR2-5</strain>
    </source>
</reference>
<dbReference type="Gene3D" id="3.40.50.720">
    <property type="entry name" value="NAD(P)-binding Rossmann-like Domain"/>
    <property type="match status" value="1"/>
</dbReference>
<gene>
    <name evidence="3" type="ORF">N7U62_19945</name>
</gene>
<evidence type="ECO:0000256" key="2">
    <source>
        <dbReference type="ARBA" id="ARBA00023002"/>
    </source>
</evidence>
<dbReference type="EMBL" id="JAOYOD010000001">
    <property type="protein sequence ID" value="MCV9388960.1"/>
    <property type="molecule type" value="Genomic_DNA"/>
</dbReference>
<dbReference type="PANTHER" id="PTHR43477:SF1">
    <property type="entry name" value="DIHYDROANTICAPSIN 7-DEHYDROGENASE"/>
    <property type="match status" value="1"/>
</dbReference>
<evidence type="ECO:0000313" key="4">
    <source>
        <dbReference type="Proteomes" id="UP001300692"/>
    </source>
</evidence>
<dbReference type="SUPFAM" id="SSF51735">
    <property type="entry name" value="NAD(P)-binding Rossmann-fold domains"/>
    <property type="match status" value="1"/>
</dbReference>
<dbReference type="InterPro" id="IPR002347">
    <property type="entry name" value="SDR_fam"/>
</dbReference>
<sequence length="232" mass="25444">MKHFVIIGGSSGIGRAIVERLLEAGHHVTATYRNTEPFTQHDHLTWIPYDVWSDSLDEQQLPEVIDGLAYCPGAIDLLPFKRLKQESLLQDFKLQVTGAVSVLQHLESRIKKAEQASVVLFSTVAVQSGFNFHTQVAISKGAIEGLTRSLAAEWAPKVRVNAIAPSITQTDLAKKLLSSEEKIKANADRHPLKKIGQPEDIAQLASFLLQDSSGWMTGQVIKLDGGISTLKI</sequence>
<comment type="caution">
    <text evidence="3">The sequence shown here is derived from an EMBL/GenBank/DDBJ whole genome shotgun (WGS) entry which is preliminary data.</text>
</comment>
<keyword evidence="4" id="KW-1185">Reference proteome</keyword>
<dbReference type="RefSeq" id="WP_264139861.1">
    <property type="nucleotide sequence ID" value="NZ_JAOYOD010000001.1"/>
</dbReference>
<comment type="similarity">
    <text evidence="1">Belongs to the short-chain dehydrogenases/reductases (SDR) family.</text>
</comment>
<name>A0ABT3CZ32_9BACT</name>
<dbReference type="PANTHER" id="PTHR43477">
    <property type="entry name" value="DIHYDROANTICAPSIN 7-DEHYDROGENASE"/>
    <property type="match status" value="1"/>
</dbReference>
<proteinExistence type="inferred from homology"/>
<dbReference type="InterPro" id="IPR036291">
    <property type="entry name" value="NAD(P)-bd_dom_sf"/>
</dbReference>
<evidence type="ECO:0000313" key="3">
    <source>
        <dbReference type="EMBL" id="MCV9388960.1"/>
    </source>
</evidence>
<dbReference type="CDD" id="cd05233">
    <property type="entry name" value="SDR_c"/>
    <property type="match status" value="1"/>
</dbReference>
<protein>
    <submittedName>
        <fullName evidence="3">SDR family oxidoreductase</fullName>
    </submittedName>
</protein>
<dbReference type="Pfam" id="PF13561">
    <property type="entry name" value="adh_short_C2"/>
    <property type="match status" value="1"/>
</dbReference>
<dbReference type="InterPro" id="IPR051122">
    <property type="entry name" value="SDR_DHRS6-like"/>
</dbReference>